<sequence length="114" mass="13430">MDVADQKWKDAVKEIIATTALSINEDHRSYKRPYDDSVAKKAFPRYYVPSKFDTFDETGDPKEHIAHFEHLAKFQTQCVDIAQHKKLLIKQFPSSLRKNAFRWFSRLKARSIRS</sequence>
<dbReference type="EMBL" id="JARPOI010000040">
    <property type="protein sequence ID" value="KAJ9130806.1"/>
    <property type="molecule type" value="Genomic_DNA"/>
</dbReference>
<evidence type="ECO:0008006" key="3">
    <source>
        <dbReference type="Google" id="ProtNLM"/>
    </source>
</evidence>
<accession>A0ABQ9KAB8</accession>
<dbReference type="Proteomes" id="UP001174677">
    <property type="component" value="Unassembled WGS sequence"/>
</dbReference>
<proteinExistence type="predicted"/>
<protein>
    <recommendedName>
        <fullName evidence="3">Retrotransposon gag domain-containing protein</fullName>
    </recommendedName>
</protein>
<reference evidence="1 2" key="1">
    <citation type="journal article" date="2023" name="Plant Biotechnol. J.">
        <title>Chromosome-level wild Hevea brasiliensis genome provides new tools for genomic-assisted breeding and valuable loci to elevate rubber yield.</title>
        <authorList>
            <person name="Cheng H."/>
            <person name="Song X."/>
            <person name="Hu Y."/>
            <person name="Wu T."/>
            <person name="Yang Q."/>
            <person name="An Z."/>
            <person name="Feng S."/>
            <person name="Deng Z."/>
            <person name="Wu W."/>
            <person name="Zeng X."/>
            <person name="Tu M."/>
            <person name="Wang X."/>
            <person name="Huang H."/>
        </authorList>
    </citation>
    <scope>NUCLEOTIDE SEQUENCE [LARGE SCALE GENOMIC DNA]</scope>
    <source>
        <strain evidence="1">MT/VB/25A 57/8</strain>
    </source>
</reference>
<evidence type="ECO:0000313" key="1">
    <source>
        <dbReference type="EMBL" id="KAJ9130806.1"/>
    </source>
</evidence>
<organism evidence="1 2">
    <name type="scientific">Hevea brasiliensis</name>
    <name type="common">Para rubber tree</name>
    <name type="synonym">Siphonia brasiliensis</name>
    <dbReference type="NCBI Taxonomy" id="3981"/>
    <lineage>
        <taxon>Eukaryota</taxon>
        <taxon>Viridiplantae</taxon>
        <taxon>Streptophyta</taxon>
        <taxon>Embryophyta</taxon>
        <taxon>Tracheophyta</taxon>
        <taxon>Spermatophyta</taxon>
        <taxon>Magnoliopsida</taxon>
        <taxon>eudicotyledons</taxon>
        <taxon>Gunneridae</taxon>
        <taxon>Pentapetalae</taxon>
        <taxon>rosids</taxon>
        <taxon>fabids</taxon>
        <taxon>Malpighiales</taxon>
        <taxon>Euphorbiaceae</taxon>
        <taxon>Crotonoideae</taxon>
        <taxon>Micrandreae</taxon>
        <taxon>Hevea</taxon>
    </lineage>
</organism>
<comment type="caution">
    <text evidence="1">The sequence shown here is derived from an EMBL/GenBank/DDBJ whole genome shotgun (WGS) entry which is preliminary data.</text>
</comment>
<name>A0ABQ9KAB8_HEVBR</name>
<gene>
    <name evidence="1" type="ORF">P3X46_034084</name>
</gene>
<keyword evidence="2" id="KW-1185">Reference proteome</keyword>
<evidence type="ECO:0000313" key="2">
    <source>
        <dbReference type="Proteomes" id="UP001174677"/>
    </source>
</evidence>